<dbReference type="Proteomes" id="UP000298663">
    <property type="component" value="Unassembled WGS sequence"/>
</dbReference>
<protein>
    <submittedName>
        <fullName evidence="2">Uncharacterized protein</fullName>
    </submittedName>
</protein>
<proteinExistence type="predicted"/>
<gene>
    <name evidence="2" type="ORF">L596_025057</name>
</gene>
<sequence length="219" mass="25691">MGRFYLEVVLLLLPMFITVSPAAKLWGDERSNFSMTRFMPLATRRMVAKVGDPSEKAKFYYMVEQLREERHNSNLSSHILMEGRYSIFGHLMLKVNNTPWQAPFLAAMNEVFKPVINSEKTFAKTYAFADELLEAYVYHDCYHISLALFYYLHLREGLGVARLKVREMFPNCEKLANVPEVHEFYLKHKGEKPTSRRVLKDFLELLEWLDFEGGLEHIQ</sequence>
<evidence type="ECO:0000256" key="1">
    <source>
        <dbReference type="SAM" id="SignalP"/>
    </source>
</evidence>
<reference evidence="2 3" key="1">
    <citation type="journal article" date="2015" name="Genome Biol.">
        <title>Comparative genomics of Steinernema reveals deeply conserved gene regulatory networks.</title>
        <authorList>
            <person name="Dillman A.R."/>
            <person name="Macchietto M."/>
            <person name="Porter C.F."/>
            <person name="Rogers A."/>
            <person name="Williams B."/>
            <person name="Antoshechkin I."/>
            <person name="Lee M.M."/>
            <person name="Goodwin Z."/>
            <person name="Lu X."/>
            <person name="Lewis E.E."/>
            <person name="Goodrich-Blair H."/>
            <person name="Stock S.P."/>
            <person name="Adams B.J."/>
            <person name="Sternberg P.W."/>
            <person name="Mortazavi A."/>
        </authorList>
    </citation>
    <scope>NUCLEOTIDE SEQUENCE [LARGE SCALE GENOMIC DNA]</scope>
    <source>
        <strain evidence="2 3">ALL</strain>
    </source>
</reference>
<keyword evidence="1" id="KW-0732">Signal</keyword>
<keyword evidence="3" id="KW-1185">Reference proteome</keyword>
<name>A0A4V5ZYP7_STECR</name>
<dbReference type="AlphaFoldDB" id="A0A4V5ZYP7"/>
<feature type="signal peptide" evidence="1">
    <location>
        <begin position="1"/>
        <end position="22"/>
    </location>
</feature>
<comment type="caution">
    <text evidence="2">The sequence shown here is derived from an EMBL/GenBank/DDBJ whole genome shotgun (WGS) entry which is preliminary data.</text>
</comment>
<dbReference type="EMBL" id="AZBU02000009">
    <property type="protein sequence ID" value="TKR64545.1"/>
    <property type="molecule type" value="Genomic_DNA"/>
</dbReference>
<evidence type="ECO:0000313" key="2">
    <source>
        <dbReference type="EMBL" id="TKR64545.1"/>
    </source>
</evidence>
<organism evidence="2 3">
    <name type="scientific">Steinernema carpocapsae</name>
    <name type="common">Entomopathogenic nematode</name>
    <dbReference type="NCBI Taxonomy" id="34508"/>
    <lineage>
        <taxon>Eukaryota</taxon>
        <taxon>Metazoa</taxon>
        <taxon>Ecdysozoa</taxon>
        <taxon>Nematoda</taxon>
        <taxon>Chromadorea</taxon>
        <taxon>Rhabditida</taxon>
        <taxon>Tylenchina</taxon>
        <taxon>Panagrolaimomorpha</taxon>
        <taxon>Strongyloidoidea</taxon>
        <taxon>Steinernematidae</taxon>
        <taxon>Steinernema</taxon>
    </lineage>
</organism>
<evidence type="ECO:0000313" key="3">
    <source>
        <dbReference type="Proteomes" id="UP000298663"/>
    </source>
</evidence>
<feature type="chain" id="PRO_5020590085" evidence="1">
    <location>
        <begin position="23"/>
        <end position="219"/>
    </location>
</feature>
<accession>A0A4V5ZYP7</accession>
<reference evidence="2 3" key="2">
    <citation type="journal article" date="2019" name="G3 (Bethesda)">
        <title>Hybrid Assembly of the Genome of the Entomopathogenic Nematode Steinernema carpocapsae Identifies the X-Chromosome.</title>
        <authorList>
            <person name="Serra L."/>
            <person name="Macchietto M."/>
            <person name="Macias-Munoz A."/>
            <person name="McGill C.J."/>
            <person name="Rodriguez I.M."/>
            <person name="Rodriguez B."/>
            <person name="Murad R."/>
            <person name="Mortazavi A."/>
        </authorList>
    </citation>
    <scope>NUCLEOTIDE SEQUENCE [LARGE SCALE GENOMIC DNA]</scope>
    <source>
        <strain evidence="2 3">ALL</strain>
    </source>
</reference>